<dbReference type="SUPFAM" id="SSF52402">
    <property type="entry name" value="Adenine nucleotide alpha hydrolases-like"/>
    <property type="match status" value="1"/>
</dbReference>
<dbReference type="AlphaFoldDB" id="A0A1T4QKP7"/>
<comment type="similarity">
    <text evidence="1">Belongs to the ETF alpha-subunit/FixB family.</text>
</comment>
<dbReference type="RefSeq" id="WP_078665740.1">
    <property type="nucleotide sequence ID" value="NZ_FUXM01000019.1"/>
</dbReference>
<evidence type="ECO:0000313" key="7">
    <source>
        <dbReference type="EMBL" id="SKA04051.1"/>
    </source>
</evidence>
<dbReference type="InterPro" id="IPR014731">
    <property type="entry name" value="ETF_asu_C"/>
</dbReference>
<dbReference type="InterPro" id="IPR029035">
    <property type="entry name" value="DHS-like_NAD/FAD-binding_dom"/>
</dbReference>
<keyword evidence="8" id="KW-1185">Reference proteome</keyword>
<keyword evidence="5" id="KW-0411">Iron-sulfur</keyword>
<dbReference type="Gene3D" id="3.40.50.620">
    <property type="entry name" value="HUPs"/>
    <property type="match status" value="1"/>
</dbReference>
<evidence type="ECO:0000256" key="5">
    <source>
        <dbReference type="ARBA" id="ARBA00023014"/>
    </source>
</evidence>
<evidence type="ECO:0000313" key="8">
    <source>
        <dbReference type="Proteomes" id="UP000189933"/>
    </source>
</evidence>
<dbReference type="Proteomes" id="UP000189933">
    <property type="component" value="Unassembled WGS sequence"/>
</dbReference>
<dbReference type="GO" id="GO:0046872">
    <property type="term" value="F:metal ion binding"/>
    <property type="evidence" value="ECO:0007669"/>
    <property type="project" value="UniProtKB-KW"/>
</dbReference>
<evidence type="ECO:0000256" key="1">
    <source>
        <dbReference type="ARBA" id="ARBA00005817"/>
    </source>
</evidence>
<dbReference type="Gene3D" id="3.40.50.1220">
    <property type="entry name" value="TPP-binding domain"/>
    <property type="match status" value="1"/>
</dbReference>
<keyword evidence="3" id="KW-0479">Metal-binding</keyword>
<name>A0A1T4QKP7_9FIRM</name>
<accession>A0A1T4QKP7</accession>
<dbReference type="Pfam" id="PF00766">
    <property type="entry name" value="ETF_alpha"/>
    <property type="match status" value="1"/>
</dbReference>
<dbReference type="InterPro" id="IPR014729">
    <property type="entry name" value="Rossmann-like_a/b/a_fold"/>
</dbReference>
<gene>
    <name evidence="7" type="ORF">SAMN02745885_01697</name>
</gene>
<feature type="domain" description="4Fe-4S ferredoxin-type" evidence="6">
    <location>
        <begin position="30"/>
        <end position="59"/>
    </location>
</feature>
<protein>
    <submittedName>
        <fullName evidence="7">Electron transfer flavoprotein alpha subunit apoprotein</fullName>
    </submittedName>
</protein>
<organism evidence="7 8">
    <name type="scientific">Carboxydocella sporoproducens DSM 16521</name>
    <dbReference type="NCBI Taxonomy" id="1121270"/>
    <lineage>
        <taxon>Bacteria</taxon>
        <taxon>Bacillati</taxon>
        <taxon>Bacillota</taxon>
        <taxon>Clostridia</taxon>
        <taxon>Eubacteriales</taxon>
        <taxon>Clostridiales Family XVI. Incertae Sedis</taxon>
        <taxon>Carboxydocella</taxon>
    </lineage>
</organism>
<dbReference type="PROSITE" id="PS00198">
    <property type="entry name" value="4FE4S_FER_1"/>
    <property type="match status" value="1"/>
</dbReference>
<dbReference type="GO" id="GO:0051536">
    <property type="term" value="F:iron-sulfur cluster binding"/>
    <property type="evidence" value="ECO:0007669"/>
    <property type="project" value="UniProtKB-KW"/>
</dbReference>
<dbReference type="InterPro" id="IPR033947">
    <property type="entry name" value="ETF_alpha_N"/>
</dbReference>
<dbReference type="SMART" id="SM00893">
    <property type="entry name" value="ETF"/>
    <property type="match status" value="1"/>
</dbReference>
<dbReference type="InterPro" id="IPR017900">
    <property type="entry name" value="4Fe4S_Fe_S_CS"/>
</dbReference>
<dbReference type="InterPro" id="IPR014730">
    <property type="entry name" value="ETF_a/b_N"/>
</dbReference>
<proteinExistence type="inferred from homology"/>
<evidence type="ECO:0000256" key="4">
    <source>
        <dbReference type="ARBA" id="ARBA00023004"/>
    </source>
</evidence>
<dbReference type="PANTHER" id="PTHR43153:SF1">
    <property type="entry name" value="ELECTRON TRANSFER FLAVOPROTEIN SUBUNIT ALPHA, MITOCHONDRIAL"/>
    <property type="match status" value="1"/>
</dbReference>
<evidence type="ECO:0000259" key="6">
    <source>
        <dbReference type="PROSITE" id="PS51379"/>
    </source>
</evidence>
<evidence type="ECO:0000256" key="3">
    <source>
        <dbReference type="ARBA" id="ARBA00022723"/>
    </source>
</evidence>
<feature type="domain" description="4Fe-4S ferredoxin-type" evidence="6">
    <location>
        <begin position="1"/>
        <end position="29"/>
    </location>
</feature>
<dbReference type="SUPFAM" id="SSF52467">
    <property type="entry name" value="DHS-like NAD/FAD-binding domain"/>
    <property type="match status" value="1"/>
</dbReference>
<dbReference type="SUPFAM" id="SSF54862">
    <property type="entry name" value="4Fe-4S ferredoxins"/>
    <property type="match status" value="1"/>
</dbReference>
<evidence type="ECO:0000256" key="2">
    <source>
        <dbReference type="ARBA" id="ARBA00022630"/>
    </source>
</evidence>
<dbReference type="GO" id="GO:0033539">
    <property type="term" value="P:fatty acid beta-oxidation using acyl-CoA dehydrogenase"/>
    <property type="evidence" value="ECO:0007669"/>
    <property type="project" value="TreeGrafter"/>
</dbReference>
<keyword evidence="2" id="KW-0285">Flavoprotein</keyword>
<dbReference type="PROSITE" id="PS51379">
    <property type="entry name" value="4FE4S_FER_2"/>
    <property type="match status" value="2"/>
</dbReference>
<dbReference type="OrthoDB" id="9770286at2"/>
<dbReference type="Pfam" id="PF01012">
    <property type="entry name" value="ETF"/>
    <property type="match status" value="1"/>
</dbReference>
<dbReference type="Pfam" id="PF12838">
    <property type="entry name" value="Fer4_7"/>
    <property type="match status" value="1"/>
</dbReference>
<dbReference type="GO" id="GO:0009055">
    <property type="term" value="F:electron transfer activity"/>
    <property type="evidence" value="ECO:0007669"/>
    <property type="project" value="InterPro"/>
</dbReference>
<dbReference type="GO" id="GO:0050660">
    <property type="term" value="F:flavin adenine dinucleotide binding"/>
    <property type="evidence" value="ECO:0007669"/>
    <property type="project" value="InterPro"/>
</dbReference>
<dbReference type="InterPro" id="IPR017896">
    <property type="entry name" value="4Fe4S_Fe-S-bd"/>
</dbReference>
<reference evidence="8" key="1">
    <citation type="submission" date="2017-02" db="EMBL/GenBank/DDBJ databases">
        <authorList>
            <person name="Varghese N."/>
            <person name="Submissions S."/>
        </authorList>
    </citation>
    <scope>NUCLEOTIDE SEQUENCE [LARGE SCALE GENOMIC DNA]</scope>
    <source>
        <strain evidence="8">DSM 16521</strain>
    </source>
</reference>
<dbReference type="PANTHER" id="PTHR43153">
    <property type="entry name" value="ELECTRON TRANSFER FLAVOPROTEIN ALPHA"/>
    <property type="match status" value="1"/>
</dbReference>
<dbReference type="Gene3D" id="3.30.70.20">
    <property type="match status" value="2"/>
</dbReference>
<keyword evidence="4" id="KW-0408">Iron</keyword>
<dbReference type="InterPro" id="IPR001308">
    <property type="entry name" value="ETF_a/FixB"/>
</dbReference>
<dbReference type="CDD" id="cd01715">
    <property type="entry name" value="ETF_alpha"/>
    <property type="match status" value="1"/>
</dbReference>
<sequence>MAVEINAKACIGCGICVDTCPVQALSLVDGVSVVDPKQCVDCGACVKVCPTNAITLDKPLAAQKKQPATPAEPAVKKAAPAAEGDYQGVWVFVEQMEGEAAPVSWELMGEGRKLADKLGVELAGVILGAQVEHLVPEAFAYGADKVYIIDDPVLARYRTEPYLHGLVKLIRQYRPEIVLMGATTLGRDLSGTVATELRTGLTADCTVLDINPETRLLEQTRPAFGGNIMATILCRTRRPQMATVRPRVMAMPPRQEGRSGQVIREELGLKEEEIQTKVLEYITAGAAGVYLDKAEIIVAGGRGVGAKNWPLLEELARVLGGTVGASRAAVEAGWASPAQQVGQTGYTVRPKVYFAVGISGAIQHLVGMQTSDTIVAINNDANAPIFKIADYGIVGDAAQILPALVENFKQQLAGRR</sequence>
<dbReference type="EMBL" id="FUXM01000019">
    <property type="protein sequence ID" value="SKA04051.1"/>
    <property type="molecule type" value="Genomic_DNA"/>
</dbReference>